<keyword evidence="1" id="KW-0223">Dioxygenase</keyword>
<keyword evidence="1" id="KW-0560">Oxidoreductase</keyword>
<dbReference type="Gene3D" id="1.10.287.3810">
    <property type="match status" value="1"/>
</dbReference>
<dbReference type="Proteomes" id="UP000770661">
    <property type="component" value="Unassembled WGS sequence"/>
</dbReference>
<dbReference type="GO" id="GO:0020037">
    <property type="term" value="F:heme binding"/>
    <property type="evidence" value="ECO:0007669"/>
    <property type="project" value="UniProtKB-UniRule"/>
</dbReference>
<dbReference type="PANTHER" id="PTHR10138:SF0">
    <property type="entry name" value="TRYPTOPHAN 2,3-DIOXYGENASE"/>
    <property type="match status" value="1"/>
</dbReference>
<feature type="region of interest" description="Disordered" evidence="2">
    <location>
        <begin position="370"/>
        <end position="439"/>
    </location>
</feature>
<comment type="catalytic activity">
    <reaction evidence="1">
        <text>L-tryptophan + O2 = N-formyl-L-kynurenine</text>
        <dbReference type="Rhea" id="RHEA:24536"/>
        <dbReference type="ChEBI" id="CHEBI:15379"/>
        <dbReference type="ChEBI" id="CHEBI:57912"/>
        <dbReference type="ChEBI" id="CHEBI:58629"/>
        <dbReference type="EC" id="1.13.11.11"/>
    </reaction>
</comment>
<dbReference type="EMBL" id="JACEEZ010019958">
    <property type="protein sequence ID" value="KAG0715166.1"/>
    <property type="molecule type" value="Genomic_DNA"/>
</dbReference>
<keyword evidence="1" id="KW-0349">Heme</keyword>
<comment type="cofactor">
    <cofactor evidence="1">
        <name>heme</name>
        <dbReference type="ChEBI" id="CHEBI:30413"/>
    </cofactor>
    <text evidence="1">Binds 1 heme group per subunit.</text>
</comment>
<evidence type="ECO:0000256" key="1">
    <source>
        <dbReference type="HAMAP-Rule" id="MF_03020"/>
    </source>
</evidence>
<dbReference type="PANTHER" id="PTHR10138">
    <property type="entry name" value="TRYPTOPHAN 2,3-DIOXYGENASE"/>
    <property type="match status" value="1"/>
</dbReference>
<accession>A0A8J4Y1X0</accession>
<dbReference type="GO" id="GO:0046872">
    <property type="term" value="F:metal ion binding"/>
    <property type="evidence" value="ECO:0007669"/>
    <property type="project" value="UniProtKB-KW"/>
</dbReference>
<comment type="similarity">
    <text evidence="1">Belongs to the tryptophan 2,3-dioxygenase family.</text>
</comment>
<sequence length="439" mass="51250">MSCPYARELNGEDPNAERCLGDFKGINYTNYLQLHGILGSQNCITSAHDEHLFIVVHQAYELWFKQMIYEIDSVRALFNEEEVNEHKMLEIIKRMQRVVLILKLCVDQFVILETMTPLDFMEFRDYLSPASGFQSFQFRLLENKLGLKSESRVRYKQETYKKVFGDDPEILEAIKQSEEEPSLQVLLSRWLERTPGLEEEGFNFWLKYKIAVDTTQEEKRREAEAEKVEHMKTHMMAQYKRRQELFDSIFDVKVHNALVARGERRLSHRGLQGALMISFYRENPRFNQPHQLLNLLMDVDSLITKWRYNHVMMVQRMIGSQLLGTGGSSGYQYLRSTLSDRYKVFIDLFNLSTFLLPRNSVPPLDRQMKSRLSTMGEPDSEERRGKVVWSRPRSEPGFVSSDSPCPMDNVDNGEEKVSSDSDLEKSLEDSIERSCEASM</sequence>
<name>A0A8J4Y1X0_CHIOP</name>
<keyword evidence="1" id="KW-0408">Iron</keyword>
<proteinExistence type="inferred from homology"/>
<dbReference type="GO" id="GO:0004833">
    <property type="term" value="F:L-tryptophan 2,3-dioxygenase activity"/>
    <property type="evidence" value="ECO:0007669"/>
    <property type="project" value="UniProtKB-UniRule"/>
</dbReference>
<evidence type="ECO:0000313" key="3">
    <source>
        <dbReference type="EMBL" id="KAG0715166.1"/>
    </source>
</evidence>
<reference evidence="3" key="1">
    <citation type="submission" date="2020-07" db="EMBL/GenBank/DDBJ databases">
        <title>The High-quality genome of the commercially important snow crab, Chionoecetes opilio.</title>
        <authorList>
            <person name="Jeong J.-H."/>
            <person name="Ryu S."/>
        </authorList>
    </citation>
    <scope>NUCLEOTIDE SEQUENCE</scope>
    <source>
        <strain evidence="3">MADBK_172401_WGS</strain>
        <tissue evidence="3">Digestive gland</tissue>
    </source>
</reference>
<dbReference type="UniPathway" id="UPA00333">
    <property type="reaction ID" value="UER00453"/>
</dbReference>
<dbReference type="GO" id="GO:0019442">
    <property type="term" value="P:L-tryptophan catabolic process to acetyl-CoA"/>
    <property type="evidence" value="ECO:0007669"/>
    <property type="project" value="TreeGrafter"/>
</dbReference>
<comment type="caution">
    <text evidence="3">The sequence shown here is derived from an EMBL/GenBank/DDBJ whole genome shotgun (WGS) entry which is preliminary data.</text>
</comment>
<keyword evidence="1" id="KW-0479">Metal-binding</keyword>
<gene>
    <name evidence="3" type="primary">v</name>
    <name evidence="3" type="ORF">GWK47_012582</name>
</gene>
<comment type="pathway">
    <text evidence="1">Amino-acid degradation; L-tryptophan degradation via kynurenine pathway; L-kynurenine from L-tryptophan: step 1/2.</text>
</comment>
<dbReference type="OrthoDB" id="447477at2759"/>
<dbReference type="SUPFAM" id="SSF140959">
    <property type="entry name" value="Indolic compounds 2,3-dioxygenase-like"/>
    <property type="match status" value="1"/>
</dbReference>
<dbReference type="HAMAP" id="MF_01972">
    <property type="entry name" value="T23O"/>
    <property type="match status" value="1"/>
</dbReference>
<protein>
    <recommendedName>
        <fullName evidence="1">Tryptophan 2,3-dioxygenase</fullName>
        <shortName evidence="1">TDO</shortName>
        <ecNumber evidence="1">1.13.11.11</ecNumber>
    </recommendedName>
    <alternativeName>
        <fullName evidence="1">Tryptamin 2,3-dioxygenase</fullName>
    </alternativeName>
    <alternativeName>
        <fullName evidence="1">Tryptophan oxygenase</fullName>
        <shortName evidence="1">TO</shortName>
        <shortName evidence="1">TRPO</shortName>
    </alternativeName>
    <alternativeName>
        <fullName evidence="1">Tryptophan pyrrolase</fullName>
    </alternativeName>
    <alternativeName>
        <fullName evidence="1">Tryptophanase</fullName>
    </alternativeName>
</protein>
<dbReference type="EC" id="1.13.11.11" evidence="1"/>
<feature type="compositionally biased region" description="Basic and acidic residues" evidence="2">
    <location>
        <begin position="413"/>
        <end position="439"/>
    </location>
</feature>
<dbReference type="InterPro" id="IPR004981">
    <property type="entry name" value="Trp_2_3_dOase"/>
</dbReference>
<organism evidence="3 4">
    <name type="scientific">Chionoecetes opilio</name>
    <name type="common">Atlantic snow crab</name>
    <name type="synonym">Cancer opilio</name>
    <dbReference type="NCBI Taxonomy" id="41210"/>
    <lineage>
        <taxon>Eukaryota</taxon>
        <taxon>Metazoa</taxon>
        <taxon>Ecdysozoa</taxon>
        <taxon>Arthropoda</taxon>
        <taxon>Crustacea</taxon>
        <taxon>Multicrustacea</taxon>
        <taxon>Malacostraca</taxon>
        <taxon>Eumalacostraca</taxon>
        <taxon>Eucarida</taxon>
        <taxon>Decapoda</taxon>
        <taxon>Pleocyemata</taxon>
        <taxon>Brachyura</taxon>
        <taxon>Eubrachyura</taxon>
        <taxon>Majoidea</taxon>
        <taxon>Majidae</taxon>
        <taxon>Chionoecetes</taxon>
    </lineage>
</organism>
<comment type="caution">
    <text evidence="1">Lacks conserved residue(s) required for the propagation of feature annotation.</text>
</comment>
<dbReference type="GO" id="GO:0019441">
    <property type="term" value="P:L-tryptophan catabolic process to kynurenine"/>
    <property type="evidence" value="ECO:0007669"/>
    <property type="project" value="UniProtKB-UniRule"/>
</dbReference>
<keyword evidence="1" id="KW-0823">Tryptophan catabolism</keyword>
<evidence type="ECO:0000256" key="2">
    <source>
        <dbReference type="SAM" id="MobiDB-lite"/>
    </source>
</evidence>
<dbReference type="Gene3D" id="1.20.58.480">
    <property type="match status" value="1"/>
</dbReference>
<dbReference type="AlphaFoldDB" id="A0A8J4Y1X0"/>
<dbReference type="InterPro" id="IPR037217">
    <property type="entry name" value="Trp/Indoleamine_2_3_dOase-like"/>
</dbReference>
<keyword evidence="4" id="KW-1185">Reference proteome</keyword>
<comment type="function">
    <text evidence="1">Heme-dependent dioxygenase that catalyzes the oxidative cleavage of the L-tryptophan (L-Trp) pyrrole ring and converts L-tryptophan to N-formyl-L-kynurenine. Catalyzes the oxidative cleavage of the indole moiety.</text>
</comment>
<dbReference type="Pfam" id="PF03301">
    <property type="entry name" value="Trp_dioxygenase"/>
    <property type="match status" value="1"/>
</dbReference>
<evidence type="ECO:0000313" key="4">
    <source>
        <dbReference type="Proteomes" id="UP000770661"/>
    </source>
</evidence>
<comment type="subunit">
    <text evidence="1">Homotetramer. Dimer of dimers.</text>
</comment>